<evidence type="ECO:0000313" key="2">
    <source>
        <dbReference type="EMBL" id="KAG2617999.1"/>
    </source>
</evidence>
<evidence type="ECO:0000313" key="3">
    <source>
        <dbReference type="Proteomes" id="UP000823388"/>
    </source>
</evidence>
<reference evidence="2" key="1">
    <citation type="submission" date="2020-05" db="EMBL/GenBank/DDBJ databases">
        <title>WGS assembly of Panicum virgatum.</title>
        <authorList>
            <person name="Lovell J.T."/>
            <person name="Jenkins J."/>
            <person name="Shu S."/>
            <person name="Juenger T.E."/>
            <person name="Schmutz J."/>
        </authorList>
    </citation>
    <scope>NUCLEOTIDE SEQUENCE</scope>
    <source>
        <strain evidence="2">AP13</strain>
    </source>
</reference>
<sequence>MDKSIYPPATRTELWVLVVKFQILACHPGNLSSYQAPTTKYCRAASVPGKAKANREEKKKKKRKVAAQLGSRTTGARHLSATAPAAARKAKPWSRRGGEEPGVKKESWLGSRRARQRKLRYRPGEESKRAPGVFAVIRRRLAFVALRLLKRIGFRFVLRGPGRNLCPCRWIVQVTVYVYTNPRSRSNGTS</sequence>
<protein>
    <submittedName>
        <fullName evidence="2">Uncharacterized protein</fullName>
    </submittedName>
</protein>
<organism evidence="2 3">
    <name type="scientific">Panicum virgatum</name>
    <name type="common">Blackwell switchgrass</name>
    <dbReference type="NCBI Taxonomy" id="38727"/>
    <lineage>
        <taxon>Eukaryota</taxon>
        <taxon>Viridiplantae</taxon>
        <taxon>Streptophyta</taxon>
        <taxon>Embryophyta</taxon>
        <taxon>Tracheophyta</taxon>
        <taxon>Spermatophyta</taxon>
        <taxon>Magnoliopsida</taxon>
        <taxon>Liliopsida</taxon>
        <taxon>Poales</taxon>
        <taxon>Poaceae</taxon>
        <taxon>PACMAD clade</taxon>
        <taxon>Panicoideae</taxon>
        <taxon>Panicodae</taxon>
        <taxon>Paniceae</taxon>
        <taxon>Panicinae</taxon>
        <taxon>Panicum</taxon>
        <taxon>Panicum sect. Hiantes</taxon>
    </lineage>
</organism>
<accession>A0A8T0UC57</accession>
<proteinExistence type="predicted"/>
<comment type="caution">
    <text evidence="2">The sequence shown here is derived from an EMBL/GenBank/DDBJ whole genome shotgun (WGS) entry which is preliminary data.</text>
</comment>
<feature type="region of interest" description="Disordered" evidence="1">
    <location>
        <begin position="46"/>
        <end position="109"/>
    </location>
</feature>
<dbReference type="Proteomes" id="UP000823388">
    <property type="component" value="Chromosome 3N"/>
</dbReference>
<name>A0A8T0UC57_PANVG</name>
<keyword evidence="3" id="KW-1185">Reference proteome</keyword>
<dbReference type="AlphaFoldDB" id="A0A8T0UC57"/>
<feature type="compositionally biased region" description="Basic and acidic residues" evidence="1">
    <location>
        <begin position="96"/>
        <end position="107"/>
    </location>
</feature>
<evidence type="ECO:0000256" key="1">
    <source>
        <dbReference type="SAM" id="MobiDB-lite"/>
    </source>
</evidence>
<dbReference type="EMBL" id="CM029042">
    <property type="protein sequence ID" value="KAG2617999.1"/>
    <property type="molecule type" value="Genomic_DNA"/>
</dbReference>
<gene>
    <name evidence="2" type="ORF">PVAP13_3NG258124</name>
</gene>